<organism evidence="2 3">
    <name type="scientific">Hymenobacter daecheongensis DSM 21074</name>
    <dbReference type="NCBI Taxonomy" id="1121955"/>
    <lineage>
        <taxon>Bacteria</taxon>
        <taxon>Pseudomonadati</taxon>
        <taxon>Bacteroidota</taxon>
        <taxon>Cytophagia</taxon>
        <taxon>Cytophagales</taxon>
        <taxon>Hymenobacteraceae</taxon>
        <taxon>Hymenobacter</taxon>
    </lineage>
</organism>
<feature type="signal peptide" evidence="1">
    <location>
        <begin position="1"/>
        <end position="19"/>
    </location>
</feature>
<gene>
    <name evidence="2" type="ORF">SAMN02745146_2413</name>
</gene>
<dbReference type="AlphaFoldDB" id="A0A1M6GVR8"/>
<proteinExistence type="predicted"/>
<reference evidence="2 3" key="1">
    <citation type="submission" date="2016-11" db="EMBL/GenBank/DDBJ databases">
        <authorList>
            <person name="Jaros S."/>
            <person name="Januszkiewicz K."/>
            <person name="Wedrychowicz H."/>
        </authorList>
    </citation>
    <scope>NUCLEOTIDE SEQUENCE [LARGE SCALE GENOMIC DNA]</scope>
    <source>
        <strain evidence="2 3">DSM 21074</strain>
    </source>
</reference>
<name>A0A1M6GVR8_9BACT</name>
<evidence type="ECO:0000313" key="2">
    <source>
        <dbReference type="EMBL" id="SHJ14026.1"/>
    </source>
</evidence>
<accession>A0A1M6GVR8</accession>
<keyword evidence="1" id="KW-0732">Signal</keyword>
<feature type="chain" id="PRO_5013110511" evidence="1">
    <location>
        <begin position="20"/>
        <end position="257"/>
    </location>
</feature>
<evidence type="ECO:0000313" key="3">
    <source>
        <dbReference type="Proteomes" id="UP000184418"/>
    </source>
</evidence>
<sequence length="257" mass="28750">MRHLSSFVLGLLLSLRSQAQQAPGPAPRVVALPEVAVHGRVSTQIIGTFHGKYISGVRPLTPGVRCVIWLASPDTAREYTLKALTIPLHRRFTAGRLQISLHAAGRGTELLGPALAARPLLISPPDSIPKRRTQLRLNLRPEQLQLPKAGVYVVIEGMTTLADEVFLKHRFVQRRKTKKDGTTVAKPYILTRRGTDTTTIWTPYDEFPKLRQSPAGYVANTWMRWAPHFPYKREGVHAFQGRSVQAFDTVVLLELEN</sequence>
<dbReference type="Proteomes" id="UP000184418">
    <property type="component" value="Unassembled WGS sequence"/>
</dbReference>
<keyword evidence="3" id="KW-1185">Reference proteome</keyword>
<protein>
    <submittedName>
        <fullName evidence="2">Uncharacterized protein</fullName>
    </submittedName>
</protein>
<dbReference type="STRING" id="1121955.SAMN02745146_2413"/>
<evidence type="ECO:0000256" key="1">
    <source>
        <dbReference type="SAM" id="SignalP"/>
    </source>
</evidence>
<dbReference type="EMBL" id="FQYN01000004">
    <property type="protein sequence ID" value="SHJ14026.1"/>
    <property type="molecule type" value="Genomic_DNA"/>
</dbReference>